<gene>
    <name evidence="2" type="ORF">ACFQ4O_16460</name>
</gene>
<evidence type="ECO:0000313" key="2">
    <source>
        <dbReference type="EMBL" id="MFD1333596.1"/>
    </source>
</evidence>
<dbReference type="EMBL" id="JBHTMX010000269">
    <property type="protein sequence ID" value="MFD1333596.1"/>
    <property type="molecule type" value="Genomic_DNA"/>
</dbReference>
<comment type="caution">
    <text evidence="2">The sequence shown here is derived from an EMBL/GenBank/DDBJ whole genome shotgun (WGS) entry which is preliminary data.</text>
</comment>
<keyword evidence="3" id="KW-1185">Reference proteome</keyword>
<protein>
    <submittedName>
        <fullName evidence="2">Polysaccharide pyruvyl transferase family protein</fullName>
        <ecNumber evidence="2">2.4.-.-</ecNumber>
    </submittedName>
</protein>
<feature type="domain" description="Polysaccharide pyruvyl transferase" evidence="1">
    <location>
        <begin position="83"/>
        <end position="198"/>
    </location>
</feature>
<organism evidence="2 3">
    <name type="scientific">Methylopila musalis</name>
    <dbReference type="NCBI Taxonomy" id="1134781"/>
    <lineage>
        <taxon>Bacteria</taxon>
        <taxon>Pseudomonadati</taxon>
        <taxon>Pseudomonadota</taxon>
        <taxon>Alphaproteobacteria</taxon>
        <taxon>Hyphomicrobiales</taxon>
        <taxon>Methylopilaceae</taxon>
        <taxon>Methylopila</taxon>
    </lineage>
</organism>
<dbReference type="EC" id="2.4.-.-" evidence="2"/>
<keyword evidence="2" id="KW-0808">Transferase</keyword>
<dbReference type="InterPro" id="IPR007345">
    <property type="entry name" value="Polysacch_pyruvyl_Trfase"/>
</dbReference>
<sequence length="264" mass="29540">MTAVKLYWWGVPAGGTVNVGDEIGRYISEFVSRKKVEWANLAECNLLSAGSTISWLHRSQHLSKRTEKCFVWGTGLMSGQEVKQNEKIEFCSVRGYLTKTMIETTNNLGVGDPGILISELWPYQGGKKHKLGIIPHWKQLENPFIRAFAEKIGGKIIDVTSPDIKGTIHEIASCERIVSSSLHGVIFADSYGVPNIWMKTKAIHGGRSWKFYDYFTSAGRSNFEQVDVLRASKIDDDLYSVPDEKLIGALKKNVFDAFPRPLLG</sequence>
<evidence type="ECO:0000259" key="1">
    <source>
        <dbReference type="Pfam" id="PF04230"/>
    </source>
</evidence>
<proteinExistence type="predicted"/>
<reference evidence="3" key="1">
    <citation type="journal article" date="2019" name="Int. J. Syst. Evol. Microbiol.">
        <title>The Global Catalogue of Microorganisms (GCM) 10K type strain sequencing project: providing services to taxonomists for standard genome sequencing and annotation.</title>
        <authorList>
            <consortium name="The Broad Institute Genomics Platform"/>
            <consortium name="The Broad Institute Genome Sequencing Center for Infectious Disease"/>
            <person name="Wu L."/>
            <person name="Ma J."/>
        </authorList>
    </citation>
    <scope>NUCLEOTIDE SEQUENCE [LARGE SCALE GENOMIC DNA]</scope>
    <source>
        <strain evidence="3">CCUG 61696</strain>
    </source>
</reference>
<dbReference type="Proteomes" id="UP001597171">
    <property type="component" value="Unassembled WGS sequence"/>
</dbReference>
<evidence type="ECO:0000313" key="3">
    <source>
        <dbReference type="Proteomes" id="UP001597171"/>
    </source>
</evidence>
<dbReference type="RefSeq" id="WP_378777281.1">
    <property type="nucleotide sequence ID" value="NZ_JBHTMX010000269.1"/>
</dbReference>
<dbReference type="GO" id="GO:0016757">
    <property type="term" value="F:glycosyltransferase activity"/>
    <property type="evidence" value="ECO:0007669"/>
    <property type="project" value="UniProtKB-KW"/>
</dbReference>
<accession>A0ABW3ZB64</accession>
<dbReference type="Pfam" id="PF04230">
    <property type="entry name" value="PS_pyruv_trans"/>
    <property type="match status" value="1"/>
</dbReference>
<keyword evidence="2" id="KW-0328">Glycosyltransferase</keyword>
<name>A0ABW3ZB64_9HYPH</name>